<evidence type="ECO:0000313" key="2">
    <source>
        <dbReference type="Proteomes" id="UP001066276"/>
    </source>
</evidence>
<reference evidence="1" key="1">
    <citation type="journal article" date="2022" name="bioRxiv">
        <title>Sequencing and chromosome-scale assembly of the giantPleurodeles waltlgenome.</title>
        <authorList>
            <person name="Brown T."/>
            <person name="Elewa A."/>
            <person name="Iarovenko S."/>
            <person name="Subramanian E."/>
            <person name="Araus A.J."/>
            <person name="Petzold A."/>
            <person name="Susuki M."/>
            <person name="Suzuki K.-i.T."/>
            <person name="Hayashi T."/>
            <person name="Toyoda A."/>
            <person name="Oliveira C."/>
            <person name="Osipova E."/>
            <person name="Leigh N.D."/>
            <person name="Simon A."/>
            <person name="Yun M.H."/>
        </authorList>
    </citation>
    <scope>NUCLEOTIDE SEQUENCE</scope>
    <source>
        <strain evidence="1">20211129_DDA</strain>
        <tissue evidence="1">Liver</tissue>
    </source>
</reference>
<dbReference type="Proteomes" id="UP001066276">
    <property type="component" value="Chromosome 7"/>
</dbReference>
<organism evidence="1 2">
    <name type="scientific">Pleurodeles waltl</name>
    <name type="common">Iberian ribbed newt</name>
    <dbReference type="NCBI Taxonomy" id="8319"/>
    <lineage>
        <taxon>Eukaryota</taxon>
        <taxon>Metazoa</taxon>
        <taxon>Chordata</taxon>
        <taxon>Craniata</taxon>
        <taxon>Vertebrata</taxon>
        <taxon>Euteleostomi</taxon>
        <taxon>Amphibia</taxon>
        <taxon>Batrachia</taxon>
        <taxon>Caudata</taxon>
        <taxon>Salamandroidea</taxon>
        <taxon>Salamandridae</taxon>
        <taxon>Pleurodelinae</taxon>
        <taxon>Pleurodeles</taxon>
    </lineage>
</organism>
<dbReference type="EMBL" id="JANPWB010000011">
    <property type="protein sequence ID" value="KAJ1122027.1"/>
    <property type="molecule type" value="Genomic_DNA"/>
</dbReference>
<name>A0AAV7P479_PLEWA</name>
<protein>
    <submittedName>
        <fullName evidence="1">Uncharacterized protein</fullName>
    </submittedName>
</protein>
<dbReference type="AlphaFoldDB" id="A0AAV7P479"/>
<evidence type="ECO:0000313" key="1">
    <source>
        <dbReference type="EMBL" id="KAJ1122027.1"/>
    </source>
</evidence>
<gene>
    <name evidence="1" type="ORF">NDU88_000533</name>
</gene>
<keyword evidence="2" id="KW-1185">Reference proteome</keyword>
<comment type="caution">
    <text evidence="1">The sequence shown here is derived from an EMBL/GenBank/DDBJ whole genome shotgun (WGS) entry which is preliminary data.</text>
</comment>
<sequence>MLSWGYRHCRFWALQAFPASNCMPGLHKDATQNPIEAWSCGPDYFTALNGQAEGSLIGPTHVQLGLLGTEGKNRAALVHALKLIEEFGPPPASGRDYWAAKEEVSFGPDTPEDNNPARRSREFGKCNWLHSQVGSDWGHSRPLHFDFRRKHI</sequence>
<proteinExistence type="predicted"/>
<accession>A0AAV7P479</accession>